<keyword evidence="3 10" id="KW-0716">Sensory transduction</keyword>
<keyword evidence="8 10" id="KW-0675">Receptor</keyword>
<evidence type="ECO:0000256" key="1">
    <source>
        <dbReference type="ARBA" id="ARBA00004651"/>
    </source>
</evidence>
<keyword evidence="2" id="KW-1003">Cell membrane</keyword>
<feature type="transmembrane region" description="Helical" evidence="10">
    <location>
        <begin position="264"/>
        <end position="288"/>
    </location>
</feature>
<organism evidence="11">
    <name type="scientific">Eucryptorrhynchus brandti</name>
    <name type="common">Snout weevil</name>
    <dbReference type="NCBI Taxonomy" id="436910"/>
    <lineage>
        <taxon>Eukaryota</taxon>
        <taxon>Metazoa</taxon>
        <taxon>Ecdysozoa</taxon>
        <taxon>Arthropoda</taxon>
        <taxon>Hexapoda</taxon>
        <taxon>Insecta</taxon>
        <taxon>Pterygota</taxon>
        <taxon>Neoptera</taxon>
        <taxon>Endopterygota</taxon>
        <taxon>Coleoptera</taxon>
        <taxon>Polyphaga</taxon>
        <taxon>Cucujiformia</taxon>
        <taxon>Curculionidae</taxon>
        <taxon>Cryptorhynchinae</taxon>
        <taxon>Eucryptorrhynchus</taxon>
    </lineage>
</organism>
<evidence type="ECO:0000256" key="8">
    <source>
        <dbReference type="ARBA" id="ARBA00023170"/>
    </source>
</evidence>
<feature type="transmembrane region" description="Helical" evidence="10">
    <location>
        <begin position="300"/>
        <end position="317"/>
    </location>
</feature>
<evidence type="ECO:0000256" key="9">
    <source>
        <dbReference type="ARBA" id="ARBA00023224"/>
    </source>
</evidence>
<dbReference type="Pfam" id="PF02949">
    <property type="entry name" value="7tm_6"/>
    <property type="match status" value="1"/>
</dbReference>
<protein>
    <recommendedName>
        <fullName evidence="10">Odorant receptor</fullName>
    </recommendedName>
</protein>
<keyword evidence="5 10" id="KW-0552">Olfaction</keyword>
<name>A0A8F4N158_EUCBR</name>
<feature type="transmembrane region" description="Helical" evidence="10">
    <location>
        <begin position="33"/>
        <end position="56"/>
    </location>
</feature>
<keyword evidence="7 10" id="KW-0472">Membrane</keyword>
<evidence type="ECO:0000256" key="4">
    <source>
        <dbReference type="ARBA" id="ARBA00022692"/>
    </source>
</evidence>
<comment type="similarity">
    <text evidence="10">Belongs to the insect chemoreceptor superfamily. Heteromeric odorant receptor channel (TC 1.A.69) family.</text>
</comment>
<keyword evidence="6 10" id="KW-1133">Transmembrane helix</keyword>
<evidence type="ECO:0000256" key="10">
    <source>
        <dbReference type="RuleBase" id="RU351113"/>
    </source>
</evidence>
<comment type="subcellular location">
    <subcellularLocation>
        <location evidence="1 10">Cell membrane</location>
        <topology evidence="1 10">Multi-pass membrane protein</topology>
    </subcellularLocation>
</comment>
<feature type="transmembrane region" description="Helical" evidence="10">
    <location>
        <begin position="363"/>
        <end position="388"/>
    </location>
</feature>
<feature type="transmembrane region" description="Helical" evidence="10">
    <location>
        <begin position="126"/>
        <end position="145"/>
    </location>
</feature>
<dbReference type="GO" id="GO:0004984">
    <property type="term" value="F:olfactory receptor activity"/>
    <property type="evidence" value="ECO:0007669"/>
    <property type="project" value="InterPro"/>
</dbReference>
<dbReference type="EMBL" id="MW419404">
    <property type="protein sequence ID" value="QXE93265.1"/>
    <property type="molecule type" value="mRNA"/>
</dbReference>
<feature type="transmembrane region" description="Helical" evidence="10">
    <location>
        <begin position="176"/>
        <end position="201"/>
    </location>
</feature>
<dbReference type="PANTHER" id="PTHR21137:SF35">
    <property type="entry name" value="ODORANT RECEPTOR 19A-RELATED"/>
    <property type="match status" value="1"/>
</dbReference>
<accession>A0A8F4N158</accession>
<evidence type="ECO:0000256" key="3">
    <source>
        <dbReference type="ARBA" id="ARBA00022606"/>
    </source>
</evidence>
<reference evidence="11" key="1">
    <citation type="submission" date="2020-12" db="EMBL/GenBank/DDBJ databases">
        <authorList>
            <person name="Wen X."/>
        </authorList>
    </citation>
    <scope>NUCLEOTIDE SEQUENCE</scope>
</reference>
<evidence type="ECO:0000256" key="2">
    <source>
        <dbReference type="ARBA" id="ARBA00022475"/>
    </source>
</evidence>
<dbReference type="GO" id="GO:0005549">
    <property type="term" value="F:odorant binding"/>
    <property type="evidence" value="ECO:0007669"/>
    <property type="project" value="InterPro"/>
</dbReference>
<evidence type="ECO:0000256" key="5">
    <source>
        <dbReference type="ARBA" id="ARBA00022725"/>
    </source>
</evidence>
<evidence type="ECO:0000313" key="11">
    <source>
        <dbReference type="EMBL" id="QXE93265.1"/>
    </source>
</evidence>
<dbReference type="AlphaFoldDB" id="A0A8F4N158"/>
<dbReference type="GO" id="GO:0007165">
    <property type="term" value="P:signal transduction"/>
    <property type="evidence" value="ECO:0007669"/>
    <property type="project" value="UniProtKB-KW"/>
</dbReference>
<proteinExistence type="evidence at transcript level"/>
<evidence type="ECO:0000256" key="7">
    <source>
        <dbReference type="ARBA" id="ARBA00023136"/>
    </source>
</evidence>
<evidence type="ECO:0000256" key="6">
    <source>
        <dbReference type="ARBA" id="ARBA00022989"/>
    </source>
</evidence>
<dbReference type="GO" id="GO:0005886">
    <property type="term" value="C:plasma membrane"/>
    <property type="evidence" value="ECO:0007669"/>
    <property type="project" value="UniProtKB-SubCell"/>
</dbReference>
<dbReference type="InterPro" id="IPR004117">
    <property type="entry name" value="7tm6_olfct_rcpt"/>
</dbReference>
<keyword evidence="9 10" id="KW-0807">Transducer</keyword>
<dbReference type="PANTHER" id="PTHR21137">
    <property type="entry name" value="ODORANT RECEPTOR"/>
    <property type="match status" value="1"/>
</dbReference>
<feature type="transmembrane region" description="Helical" evidence="10">
    <location>
        <begin position="68"/>
        <end position="87"/>
    </location>
</feature>
<sequence>MNIFELVLFHAPIKANICTTTERMVRLMVENRLKLCIILMTFVFSSGQMVWFFYRWYNNHDMEYACNYAPILFTCFFAAISIIQVALKHSHFRKSIAFIRENFWSQDLATEEARNEMSDKIGYIKLLNVSTVSLTAIAAFVFMPFNGIHYNQTLFPFMDFLGNLDMPEGLKKCLAILIYPLMFPTTYCVAILGVALCFYACNFKAQAIMIKWLILDITKDLETSNNQFDILDDIKRQEIIKNRLITCIKHHNKLCRFAKLMQGYFYYTMIWHVLGVITLSASIIYMIFFQNTTPSNQLAIFLECIILAFGTYMYCFMGESFQGQFEDVFDATKEAKWYYFNVKNRKLFSIFIMNLRRSYKLDCAGIFCMNLELTIWILNKIFALVSVLTAMKE</sequence>
<keyword evidence="4 10" id="KW-0812">Transmembrane</keyword>